<dbReference type="FunCoup" id="A0A6L2Q046">
    <property type="interactions" value="22"/>
</dbReference>
<dbReference type="GO" id="GO:0003723">
    <property type="term" value="F:RNA binding"/>
    <property type="evidence" value="ECO:0007669"/>
    <property type="project" value="TreeGrafter"/>
</dbReference>
<dbReference type="GO" id="GO:0044528">
    <property type="term" value="P:regulation of mitochondrial mRNA stability"/>
    <property type="evidence" value="ECO:0007669"/>
    <property type="project" value="TreeGrafter"/>
</dbReference>
<evidence type="ECO:0000313" key="3">
    <source>
        <dbReference type="Proteomes" id="UP000502823"/>
    </source>
</evidence>
<dbReference type="GO" id="GO:0005759">
    <property type="term" value="C:mitochondrial matrix"/>
    <property type="evidence" value="ECO:0007669"/>
    <property type="project" value="TreeGrafter"/>
</dbReference>
<accession>A0A6L2Q046</accession>
<dbReference type="PANTHER" id="PTHR21228">
    <property type="entry name" value="FAST LEU-RICH DOMAIN-CONTAINING"/>
    <property type="match status" value="1"/>
</dbReference>
<dbReference type="PANTHER" id="PTHR21228:SF72">
    <property type="entry name" value="LD32258P"/>
    <property type="match status" value="1"/>
</dbReference>
<dbReference type="AlphaFoldDB" id="A0A6L2Q046"/>
<proteinExistence type="predicted"/>
<feature type="domain" description="RAP" evidence="1">
    <location>
        <begin position="825"/>
        <end position="885"/>
    </location>
</feature>
<sequence>MKGDMTLWYNIGRHTSVRILSWFRITRTLFSTKFLNSDSVPKNLSRPALMHKPWQFLVPCSRKVTCIVQDKFMHDGSGSESDSELEGTSEEVIDLYNESETFSFRHVLYPNSEHPLMKQLNLSTSVQDVFNFIREYECELDGQLVSQAVIVLWDLQKIFYKVNILDLYQNQVINSLLNPYDILKNYINEVCGHDDFKMLLQLVDQQTGDMSVDALTATVLYLNKMGVGVDHPVMQKLINRCECMVESCGQRFPLTALSRFTVAIHSRRGLWPVLISKTTLPRILSGIGSCDSAADFRLITICLISICQLVSTPILNMYKSKADALVDGGIITAQDSKVIAKAVTFLNYPHWSHLNGAIIRKLLLVLKGNICGMSPRDLISVHKVFQTHLEPADIVDEMHDAATQFLSQVEDERISSNPLAFQVTTDLLSCLVSVSSPTQKLPLEKLAQHHVEGSTSPSSLPALFKILRQLKTSNLKLCDAFWSRTLECMVNIPAEREDYKLFRVSHRYMHFNNNLGGTYRHYEMERQMIQWLWHEVENGAAGVTPSKFARVAAFILAYGNIGQGSSAISESTVTQLVSRVLDLAPQFSKMDCMYISRGLQIGASRGSHRKGISARFLGVFRNIDTAMNSCAQQHLQEDALSLVDINTMMKAYISRRGQSETELFECLIKRDKERLQGLMLLQAAIALCFFRRLPPDLVHFIFTVDFLERLDEEVLNCYAKASYPVRVRYAMMHLNRAVCLDYPEIDVPWFHEKYCQQLAALESSKLSHFQDDVRDSLISVLGREQLVQENRYSPYFYGLDFQVLLNKDKMPVSVRHQADSNITRIAILLWGKDAYTNGVSQLCGEQQLKRRHLEMLGYTVIGISSSVWNSMYMAEQNAKADYLRQKIWPSATGRNVEHGHKRA</sequence>
<organism evidence="2 3">
    <name type="scientific">Coptotermes formosanus</name>
    <name type="common">Formosan subterranean termite</name>
    <dbReference type="NCBI Taxonomy" id="36987"/>
    <lineage>
        <taxon>Eukaryota</taxon>
        <taxon>Metazoa</taxon>
        <taxon>Ecdysozoa</taxon>
        <taxon>Arthropoda</taxon>
        <taxon>Hexapoda</taxon>
        <taxon>Insecta</taxon>
        <taxon>Pterygota</taxon>
        <taxon>Neoptera</taxon>
        <taxon>Polyneoptera</taxon>
        <taxon>Dictyoptera</taxon>
        <taxon>Blattodea</taxon>
        <taxon>Blattoidea</taxon>
        <taxon>Termitoidae</taxon>
        <taxon>Rhinotermitidae</taxon>
        <taxon>Coptotermes</taxon>
    </lineage>
</organism>
<dbReference type="PROSITE" id="PS51286">
    <property type="entry name" value="RAP"/>
    <property type="match status" value="1"/>
</dbReference>
<dbReference type="OrthoDB" id="385235at2759"/>
<reference evidence="3" key="1">
    <citation type="submission" date="2020-01" db="EMBL/GenBank/DDBJ databases">
        <title>Draft genome sequence of the Termite Coptotermes fromosanus.</title>
        <authorList>
            <person name="Itakura S."/>
            <person name="Yosikawa Y."/>
            <person name="Umezawa K."/>
        </authorList>
    </citation>
    <scope>NUCLEOTIDE SEQUENCE [LARGE SCALE GENOMIC DNA]</scope>
</reference>
<dbReference type="InterPro" id="IPR013584">
    <property type="entry name" value="RAP"/>
</dbReference>
<dbReference type="EMBL" id="BLKM01000661">
    <property type="protein sequence ID" value="GFG36932.1"/>
    <property type="molecule type" value="Genomic_DNA"/>
</dbReference>
<dbReference type="GO" id="GO:0035770">
    <property type="term" value="C:ribonucleoprotein granule"/>
    <property type="evidence" value="ECO:0007669"/>
    <property type="project" value="TreeGrafter"/>
</dbReference>
<protein>
    <recommendedName>
        <fullName evidence="1">RAP domain-containing protein</fullName>
    </recommendedName>
</protein>
<dbReference type="Proteomes" id="UP000502823">
    <property type="component" value="Unassembled WGS sequence"/>
</dbReference>
<dbReference type="Pfam" id="PF08368">
    <property type="entry name" value="FAST_2"/>
    <property type="match status" value="1"/>
</dbReference>
<dbReference type="InterPro" id="IPR013579">
    <property type="entry name" value="FAST_2"/>
</dbReference>
<dbReference type="InParanoid" id="A0A6L2Q046"/>
<comment type="caution">
    <text evidence="2">The sequence shown here is derived from an EMBL/GenBank/DDBJ whole genome shotgun (WGS) entry which is preliminary data.</text>
</comment>
<gene>
    <name evidence="2" type="ORF">Cfor_12472</name>
</gene>
<evidence type="ECO:0000259" key="1">
    <source>
        <dbReference type="PROSITE" id="PS51286"/>
    </source>
</evidence>
<dbReference type="SMART" id="SM00952">
    <property type="entry name" value="RAP"/>
    <property type="match status" value="1"/>
</dbReference>
<name>A0A6L2Q046_COPFO</name>
<dbReference type="Pfam" id="PF08373">
    <property type="entry name" value="RAP"/>
    <property type="match status" value="1"/>
</dbReference>
<evidence type="ECO:0000313" key="2">
    <source>
        <dbReference type="EMBL" id="GFG36932.1"/>
    </source>
</evidence>
<dbReference type="GO" id="GO:0000963">
    <property type="term" value="P:mitochondrial RNA processing"/>
    <property type="evidence" value="ECO:0007669"/>
    <property type="project" value="TreeGrafter"/>
</dbReference>
<keyword evidence="3" id="KW-1185">Reference proteome</keyword>
<dbReference type="InterPro" id="IPR050870">
    <property type="entry name" value="FAST_kinase"/>
</dbReference>